<evidence type="ECO:0000256" key="1">
    <source>
        <dbReference type="ARBA" id="ARBA00009670"/>
    </source>
</evidence>
<organism evidence="3 4">
    <name type="scientific">Tigriopus californicus</name>
    <name type="common">Marine copepod</name>
    <dbReference type="NCBI Taxonomy" id="6832"/>
    <lineage>
        <taxon>Eukaryota</taxon>
        <taxon>Metazoa</taxon>
        <taxon>Ecdysozoa</taxon>
        <taxon>Arthropoda</taxon>
        <taxon>Crustacea</taxon>
        <taxon>Multicrustacea</taxon>
        <taxon>Hexanauplia</taxon>
        <taxon>Copepoda</taxon>
        <taxon>Harpacticoida</taxon>
        <taxon>Harpacticidae</taxon>
        <taxon>Tigriopus</taxon>
    </lineage>
</organism>
<dbReference type="InterPro" id="IPR000719">
    <property type="entry name" value="Prot_kinase_dom"/>
</dbReference>
<dbReference type="GO" id="GO:0055088">
    <property type="term" value="P:lipid homeostasis"/>
    <property type="evidence" value="ECO:0007669"/>
    <property type="project" value="TreeGrafter"/>
</dbReference>
<dbReference type="InterPro" id="IPR004147">
    <property type="entry name" value="ABC1_dom"/>
</dbReference>
<proteinExistence type="inferred from homology"/>
<dbReference type="GO" id="GO:0005743">
    <property type="term" value="C:mitochondrial inner membrane"/>
    <property type="evidence" value="ECO:0007669"/>
    <property type="project" value="TreeGrafter"/>
</dbReference>
<dbReference type="GO" id="GO:0005524">
    <property type="term" value="F:ATP binding"/>
    <property type="evidence" value="ECO:0007669"/>
    <property type="project" value="InterPro"/>
</dbReference>
<dbReference type="Proteomes" id="UP000318571">
    <property type="component" value="Chromosome 9"/>
</dbReference>
<comment type="similarity">
    <text evidence="1">Belongs to the protein kinase superfamily. ADCK protein kinase family.</text>
</comment>
<evidence type="ECO:0000313" key="3">
    <source>
        <dbReference type="EMBL" id="TRY70036.1"/>
    </source>
</evidence>
<reference evidence="3 4" key="1">
    <citation type="journal article" date="2018" name="Nat. Ecol. Evol.">
        <title>Genomic signatures of mitonuclear coevolution across populations of Tigriopus californicus.</title>
        <authorList>
            <person name="Barreto F.S."/>
            <person name="Watson E.T."/>
            <person name="Lima T.G."/>
            <person name="Willett C.S."/>
            <person name="Edmands S."/>
            <person name="Li W."/>
            <person name="Burton R.S."/>
        </authorList>
    </citation>
    <scope>NUCLEOTIDE SEQUENCE [LARGE SCALE GENOMIC DNA]</scope>
    <source>
        <strain evidence="3 4">San Diego</strain>
    </source>
</reference>
<dbReference type="InterPro" id="IPR011009">
    <property type="entry name" value="Kinase-like_dom_sf"/>
</dbReference>
<protein>
    <recommendedName>
        <fullName evidence="2">Protein kinase domain-containing protein</fullName>
    </recommendedName>
</protein>
<dbReference type="SUPFAM" id="SSF56112">
    <property type="entry name" value="Protein kinase-like (PK-like)"/>
    <property type="match status" value="1"/>
</dbReference>
<dbReference type="CDD" id="cd13969">
    <property type="entry name" value="ADCK1-like"/>
    <property type="match status" value="1"/>
</dbReference>
<comment type="caution">
    <text evidence="3">The sequence shown here is derived from an EMBL/GenBank/DDBJ whole genome shotgun (WGS) entry which is preliminary data.</text>
</comment>
<dbReference type="Pfam" id="PF03109">
    <property type="entry name" value="ABC1"/>
    <property type="match status" value="1"/>
</dbReference>
<dbReference type="PANTHER" id="PTHR43173">
    <property type="entry name" value="ABC1 FAMILY PROTEIN"/>
    <property type="match status" value="1"/>
</dbReference>
<dbReference type="PANTHER" id="PTHR43173:SF19">
    <property type="entry name" value="AARF DOMAIN-CONTAINING PROTEIN KINASE 1"/>
    <property type="match status" value="1"/>
</dbReference>
<dbReference type="InterPro" id="IPR051130">
    <property type="entry name" value="Mito_struct-func_regulator"/>
</dbReference>
<dbReference type="EMBL" id="VCGU01000009">
    <property type="protein sequence ID" value="TRY70036.1"/>
    <property type="molecule type" value="Genomic_DNA"/>
</dbReference>
<accession>A0A553NX77</accession>
<dbReference type="GO" id="GO:0007005">
    <property type="term" value="P:mitochondrion organization"/>
    <property type="evidence" value="ECO:0007669"/>
    <property type="project" value="TreeGrafter"/>
</dbReference>
<dbReference type="OrthoDB" id="427480at2759"/>
<dbReference type="GO" id="GO:0004672">
    <property type="term" value="F:protein kinase activity"/>
    <property type="evidence" value="ECO:0007669"/>
    <property type="project" value="InterPro"/>
</dbReference>
<name>A0A553NX77_TIGCA</name>
<dbReference type="InterPro" id="IPR045307">
    <property type="entry name" value="ADCK1_dom"/>
</dbReference>
<keyword evidence="4" id="KW-1185">Reference proteome</keyword>
<evidence type="ECO:0000313" key="4">
    <source>
        <dbReference type="Proteomes" id="UP000318571"/>
    </source>
</evidence>
<dbReference type="PROSITE" id="PS50011">
    <property type="entry name" value="PROTEIN_KINASE_DOM"/>
    <property type="match status" value="1"/>
</dbReference>
<dbReference type="OMA" id="RCNPEDI"/>
<evidence type="ECO:0000259" key="2">
    <source>
        <dbReference type="PROSITE" id="PS50011"/>
    </source>
</evidence>
<sequence>MLARSSHKLAKVGLALGGATGLYAGYRLAYSEEGDFDIYNIGVARFGRAAFTVGSIGLDYKKSLFGPQVDLESADYEQIKSHCHQRSADKLLKLCCDNGGCFIKVGQHIGALDYLLPEEYVSTLKILHHKAPAMAMHDVMAVLREDLKTDPAQVFVEFDEEPLGTASLAQVHRARLKDGSEVAVKVQHRYVKNHSFVDITTMDILIRTVKLVFPDFEFMWLAEEMKKNLPLELSFTEEGKNAEKISILLEKFSWLKIPEIHWDLTSDRVIVMEYCPGGHVNDLEYIKANKIDPLDISKKIGQMYAEMIFRYGYVHCDPHPGNVLVQKDDNGNPQVVLLDHGLYTQLTHDFRKNYADFWLSILNADLDGIKQNADKLGVGQLYGLFACMVSGRSWSSIQKGIGTNEKSSAESKEIKENAQMYIKQIADVLAFVNRQMILLFKTNDLLRGIEHSLGTQNSMASFIQMSRACFRCLSAEERRRSRTRWGRFQVSLCSQWHQLKITFYQVFLWAWWSSLGRKVRALTSS</sequence>
<dbReference type="AlphaFoldDB" id="A0A553NX77"/>
<dbReference type="STRING" id="6832.A0A553NX77"/>
<gene>
    <name evidence="3" type="ORF">TCAL_13290</name>
</gene>
<dbReference type="SMART" id="SM00220">
    <property type="entry name" value="S_TKc"/>
    <property type="match status" value="1"/>
</dbReference>
<dbReference type="Gene3D" id="1.10.510.10">
    <property type="entry name" value="Transferase(Phosphotransferase) domain 1"/>
    <property type="match status" value="1"/>
</dbReference>
<feature type="domain" description="Protein kinase" evidence="2">
    <location>
        <begin position="157"/>
        <end position="525"/>
    </location>
</feature>